<proteinExistence type="predicted"/>
<evidence type="ECO:0000256" key="1">
    <source>
        <dbReference type="SAM" id="MobiDB-lite"/>
    </source>
</evidence>
<accession>A7ZI86</accession>
<dbReference type="Proteomes" id="UP000001122">
    <property type="component" value="Chromosome"/>
</dbReference>
<dbReference type="AlphaFoldDB" id="A7ZI86"/>
<dbReference type="KEGG" id="ecw:EcE24377A_0363"/>
<reference evidence="3" key="1">
    <citation type="journal article" date="2008" name="J. Bacteriol.">
        <title>The pangenome structure of Escherichia coli: comparative genomic analysis of E. coli commensal and pathogenic isolates.</title>
        <authorList>
            <person name="Rasko D.A."/>
            <person name="Rosovitz M.J."/>
            <person name="Myers G.S."/>
            <person name="Mongodin E.F."/>
            <person name="Fricke W.F."/>
            <person name="Gajer P."/>
            <person name="Crabtree J."/>
            <person name="Sebaihia M."/>
            <person name="Thomson N.R."/>
            <person name="Chaudhuri R."/>
            <person name="Henderson I.R."/>
            <person name="Sperandio V."/>
            <person name="Ravel J."/>
        </authorList>
    </citation>
    <scope>NUCLEOTIDE SEQUENCE [LARGE SCALE GENOMIC DNA]</scope>
    <source>
        <strain evidence="3">E24377A / ETEC</strain>
    </source>
</reference>
<dbReference type="HOGENOM" id="CLU_3396256_0_0_6"/>
<gene>
    <name evidence="2" type="ordered locus">EcE24377A_0363</name>
</gene>
<organism evidence="2 3">
    <name type="scientific">Escherichia coli O139:H28 (strain E24377A / ETEC)</name>
    <dbReference type="NCBI Taxonomy" id="331111"/>
    <lineage>
        <taxon>Bacteria</taxon>
        <taxon>Pseudomonadati</taxon>
        <taxon>Pseudomonadota</taxon>
        <taxon>Gammaproteobacteria</taxon>
        <taxon>Enterobacterales</taxon>
        <taxon>Enterobacteriaceae</taxon>
        <taxon>Escherichia</taxon>
    </lineage>
</organism>
<feature type="region of interest" description="Disordered" evidence="1">
    <location>
        <begin position="1"/>
        <end position="31"/>
    </location>
</feature>
<protein>
    <submittedName>
        <fullName evidence="2">Uncharacterized protein</fullName>
    </submittedName>
</protein>
<name>A7ZI86_ECO24</name>
<dbReference type="EMBL" id="CP000800">
    <property type="protein sequence ID" value="ABV16787.1"/>
    <property type="molecule type" value="Genomic_DNA"/>
</dbReference>
<evidence type="ECO:0000313" key="2">
    <source>
        <dbReference type="EMBL" id="ABV16787.1"/>
    </source>
</evidence>
<feature type="compositionally biased region" description="Basic and acidic residues" evidence="1">
    <location>
        <begin position="18"/>
        <end position="31"/>
    </location>
</feature>
<sequence length="31" mass="3453">MQRTGGTGEAAMFSHGKKIIDMSREHSPTYK</sequence>
<keyword evidence="3" id="KW-1185">Reference proteome</keyword>
<evidence type="ECO:0000313" key="3">
    <source>
        <dbReference type="Proteomes" id="UP000001122"/>
    </source>
</evidence>